<accession>A0ABM4GP77</accession>
<dbReference type="InterPro" id="IPR013087">
    <property type="entry name" value="Znf_C2H2_type"/>
</dbReference>
<keyword evidence="1" id="KW-0479">Metal-binding</keyword>
<dbReference type="PROSITE" id="PS50157">
    <property type="entry name" value="ZINC_FINGER_C2H2_2"/>
    <property type="match status" value="1"/>
</dbReference>
<dbReference type="RefSeq" id="XP_070144528.1">
    <property type="nucleotide sequence ID" value="XM_070288427.1"/>
</dbReference>
<keyword evidence="4" id="KW-1185">Reference proteome</keyword>
<keyword evidence="1" id="KW-0863">Zinc-finger</keyword>
<dbReference type="GeneID" id="138929178"/>
<reference evidence="5" key="1">
    <citation type="submission" date="2025-08" db="UniProtKB">
        <authorList>
            <consortium name="RefSeq"/>
        </authorList>
    </citation>
    <scope>IDENTIFICATION</scope>
    <source>
        <strain evidence="5">14028-0561.14</strain>
        <tissue evidence="5">Whole fly</tissue>
    </source>
</reference>
<keyword evidence="1" id="KW-0862">Zinc</keyword>
<evidence type="ECO:0000256" key="1">
    <source>
        <dbReference type="PROSITE-ProRule" id="PRU00042"/>
    </source>
</evidence>
<evidence type="ECO:0000259" key="3">
    <source>
        <dbReference type="PROSITE" id="PS50157"/>
    </source>
</evidence>
<gene>
    <name evidence="5" type="primary">LOC138929178</name>
</gene>
<dbReference type="PROSITE" id="PS00028">
    <property type="entry name" value="ZINC_FINGER_C2H2_1"/>
    <property type="match status" value="1"/>
</dbReference>
<protein>
    <recommendedName>
        <fullName evidence="3">C2H2-type domain-containing protein</fullName>
    </recommendedName>
</protein>
<evidence type="ECO:0000313" key="5">
    <source>
        <dbReference type="RefSeq" id="XP_070144528.1"/>
    </source>
</evidence>
<organism evidence="4 5">
    <name type="scientific">Drosophila kikkawai</name>
    <name type="common">Fruit fly</name>
    <dbReference type="NCBI Taxonomy" id="30033"/>
    <lineage>
        <taxon>Eukaryota</taxon>
        <taxon>Metazoa</taxon>
        <taxon>Ecdysozoa</taxon>
        <taxon>Arthropoda</taxon>
        <taxon>Hexapoda</taxon>
        <taxon>Insecta</taxon>
        <taxon>Pterygota</taxon>
        <taxon>Neoptera</taxon>
        <taxon>Endopterygota</taxon>
        <taxon>Diptera</taxon>
        <taxon>Brachycera</taxon>
        <taxon>Muscomorpha</taxon>
        <taxon>Ephydroidea</taxon>
        <taxon>Drosophilidae</taxon>
        <taxon>Drosophila</taxon>
        <taxon>Sophophora</taxon>
    </lineage>
</organism>
<feature type="region of interest" description="Disordered" evidence="2">
    <location>
        <begin position="135"/>
        <end position="163"/>
    </location>
</feature>
<dbReference type="Proteomes" id="UP001652661">
    <property type="component" value="Chromosome X"/>
</dbReference>
<evidence type="ECO:0000313" key="4">
    <source>
        <dbReference type="Proteomes" id="UP001652661"/>
    </source>
</evidence>
<name>A0ABM4GP77_DROKI</name>
<evidence type="ECO:0000256" key="2">
    <source>
        <dbReference type="SAM" id="MobiDB-lite"/>
    </source>
</evidence>
<proteinExistence type="predicted"/>
<sequence>MRSLFSNRYDNKRKEFYERYEAARALHPSLPLYERPKEPARQQSYDRSCKRRYKTYQELNSQSSEKYNSEEWLASDGLSIVVRHTIEKRNFEELMPKYDPTLATHEFSHIARLRQRGRRPTAIQMAKIVTEFAQQVGGVPTEENEDQDKENVDPGKVNKGQNSANSKGIFIEINRKEPVSEEVYPLEPNIVHNHLQVVDIQNLQMSQVKAKPKLKRDLAVKDTESMPSEKQCKITMPFRMFICPEASCRQQFEMRRCLTVHQRETGHHSWSHKCDRCGQIFRAEGFKRMHALGACERNLSKKNRNQATMTA</sequence>
<feature type="domain" description="C2H2-type" evidence="3">
    <location>
        <begin position="241"/>
        <end position="273"/>
    </location>
</feature>